<feature type="transmembrane region" description="Helical" evidence="1">
    <location>
        <begin position="42"/>
        <end position="62"/>
    </location>
</feature>
<reference evidence="2" key="1">
    <citation type="submission" date="2020-10" db="EMBL/GenBank/DDBJ databases">
        <title>Ca. Dormibacterota MAGs.</title>
        <authorList>
            <person name="Montgomery K."/>
        </authorList>
    </citation>
    <scope>NUCLEOTIDE SEQUENCE [LARGE SCALE GENOMIC DNA]</scope>
    <source>
        <strain evidence="2">SC8812_S17_10</strain>
    </source>
</reference>
<evidence type="ECO:0000313" key="2">
    <source>
        <dbReference type="EMBL" id="MBJ7596774.1"/>
    </source>
</evidence>
<proteinExistence type="predicted"/>
<evidence type="ECO:0000256" key="1">
    <source>
        <dbReference type="SAM" id="Phobius"/>
    </source>
</evidence>
<comment type="caution">
    <text evidence="2">The sequence shown here is derived from an EMBL/GenBank/DDBJ whole genome shotgun (WGS) entry which is preliminary data.</text>
</comment>
<sequence length="66" mass="7241">MAAWLAGFGRFWYRFIVGDDWLLAAAVALVADYAFLRGGYGLWWLLPIVVVAALALSIWRAGGTPP</sequence>
<organism evidence="2 3">
    <name type="scientific">Candidatus Nephthysia bennettiae</name>
    <dbReference type="NCBI Taxonomy" id="3127016"/>
    <lineage>
        <taxon>Bacteria</taxon>
        <taxon>Bacillati</taxon>
        <taxon>Candidatus Dormiibacterota</taxon>
        <taxon>Candidatus Dormibacteria</taxon>
        <taxon>Candidatus Dormibacterales</taxon>
        <taxon>Candidatus Dormibacteraceae</taxon>
        <taxon>Candidatus Nephthysia</taxon>
    </lineage>
</organism>
<name>A0A934K0N2_9BACT</name>
<keyword evidence="1" id="KW-0812">Transmembrane</keyword>
<evidence type="ECO:0000313" key="3">
    <source>
        <dbReference type="Proteomes" id="UP000612893"/>
    </source>
</evidence>
<dbReference type="EMBL" id="JAEKNR010000023">
    <property type="protein sequence ID" value="MBJ7596774.1"/>
    <property type="molecule type" value="Genomic_DNA"/>
</dbReference>
<dbReference type="AlphaFoldDB" id="A0A934K0N2"/>
<feature type="transmembrane region" description="Helical" evidence="1">
    <location>
        <begin position="12"/>
        <end position="36"/>
    </location>
</feature>
<keyword evidence="1" id="KW-1133">Transmembrane helix</keyword>
<dbReference type="RefSeq" id="WP_338198604.1">
    <property type="nucleotide sequence ID" value="NZ_JAEKNR010000023.1"/>
</dbReference>
<gene>
    <name evidence="2" type="ORF">JF922_01620</name>
</gene>
<dbReference type="Proteomes" id="UP000612893">
    <property type="component" value="Unassembled WGS sequence"/>
</dbReference>
<keyword evidence="3" id="KW-1185">Reference proteome</keyword>
<keyword evidence="1" id="KW-0472">Membrane</keyword>
<accession>A0A934K0N2</accession>
<protein>
    <submittedName>
        <fullName evidence="2">Uncharacterized protein</fullName>
    </submittedName>
</protein>